<accession>A0ABU5STD1</accession>
<dbReference type="InterPro" id="IPR000943">
    <property type="entry name" value="RNA_pol_sigma70"/>
</dbReference>
<dbReference type="InterPro" id="IPR013325">
    <property type="entry name" value="RNA_pol_sigma_r2"/>
</dbReference>
<keyword evidence="4" id="KW-0804">Transcription</keyword>
<dbReference type="Pfam" id="PF04545">
    <property type="entry name" value="Sigma70_r4"/>
    <property type="match status" value="1"/>
</dbReference>
<gene>
    <name evidence="6" type="ORF">VB739_04390</name>
</gene>
<evidence type="ECO:0000259" key="5">
    <source>
        <dbReference type="PROSITE" id="PS00715"/>
    </source>
</evidence>
<keyword evidence="2" id="KW-0731">Sigma factor</keyword>
<organism evidence="6 7">
    <name type="scientific">Cyanobium gracile UHCC 0281</name>
    <dbReference type="NCBI Taxonomy" id="3110309"/>
    <lineage>
        <taxon>Bacteria</taxon>
        <taxon>Bacillati</taxon>
        <taxon>Cyanobacteriota</taxon>
        <taxon>Cyanophyceae</taxon>
        <taxon>Synechococcales</taxon>
        <taxon>Prochlorococcaceae</taxon>
        <taxon>Cyanobium</taxon>
    </lineage>
</organism>
<dbReference type="InterPro" id="IPR050239">
    <property type="entry name" value="Sigma-70_RNA_pol_init_factors"/>
</dbReference>
<dbReference type="Pfam" id="PF00140">
    <property type="entry name" value="Sigma70_r1_2"/>
    <property type="match status" value="1"/>
</dbReference>
<name>A0ABU5STD1_9CYAN</name>
<feature type="domain" description="RNA polymerase sigma-70" evidence="5">
    <location>
        <begin position="83"/>
        <end position="96"/>
    </location>
</feature>
<dbReference type="PANTHER" id="PTHR30603">
    <property type="entry name" value="RNA POLYMERASE SIGMA FACTOR RPO"/>
    <property type="match status" value="1"/>
</dbReference>
<reference evidence="6 7" key="1">
    <citation type="submission" date="2023-12" db="EMBL/GenBank/DDBJ databases">
        <title>Baltic Sea Cyanobacteria.</title>
        <authorList>
            <person name="Delbaje E."/>
            <person name="Fewer D.P."/>
            <person name="Shishido T.K."/>
        </authorList>
    </citation>
    <scope>NUCLEOTIDE SEQUENCE [LARGE SCALE GENOMIC DNA]</scope>
    <source>
        <strain evidence="6 7">UHCC 0281</strain>
    </source>
</reference>
<dbReference type="InterPro" id="IPR013324">
    <property type="entry name" value="RNA_pol_sigma_r3/r4-like"/>
</dbReference>
<dbReference type="Proteomes" id="UP001302329">
    <property type="component" value="Unassembled WGS sequence"/>
</dbReference>
<protein>
    <submittedName>
        <fullName evidence="6">Sigma-70 family RNA polymerase sigma factor</fullName>
    </submittedName>
</protein>
<evidence type="ECO:0000256" key="1">
    <source>
        <dbReference type="ARBA" id="ARBA00023015"/>
    </source>
</evidence>
<sequence length="277" mass="30920">MASDCFGDYLRTIGRIPLLTPSEELHLGALVQGWRSHPAPGPGLERRGRRAFARMVTGNLRLVVSLCKQQHNRIRLMHLDPMDVVQAGNLGLIRAVERFLPERGCRFSTYGSWWIRQSVHRHLQETTGLIRVPPQMAALARKVHTLRMASPQPLSLAEIGSELGESVKRLETVLQASHDLQTLSLDQTLGSADGEVSLTDLIGDPSEPGLQDDYHWLHGALTLLNPTERQVLQLRYAEDAAPSLAQIGTSIGMSKHKVQHVERKALLKLRQRLTKDL</sequence>
<dbReference type="NCBIfam" id="TIGR02937">
    <property type="entry name" value="sigma70-ECF"/>
    <property type="match status" value="1"/>
</dbReference>
<dbReference type="InterPro" id="IPR007630">
    <property type="entry name" value="RNA_pol_sigma70_r4"/>
</dbReference>
<dbReference type="PANTHER" id="PTHR30603:SF47">
    <property type="entry name" value="RNA POLYMERASE SIGMA FACTOR SIGD, CHLOROPLASTIC"/>
    <property type="match status" value="1"/>
</dbReference>
<dbReference type="Pfam" id="PF04542">
    <property type="entry name" value="Sigma70_r2"/>
    <property type="match status" value="1"/>
</dbReference>
<dbReference type="Gene3D" id="1.10.601.10">
    <property type="entry name" value="RNA Polymerase Primary Sigma Factor"/>
    <property type="match status" value="1"/>
</dbReference>
<dbReference type="EMBL" id="JAYGHY010000008">
    <property type="protein sequence ID" value="MEA5441786.1"/>
    <property type="molecule type" value="Genomic_DNA"/>
</dbReference>
<dbReference type="Gene3D" id="1.20.140.160">
    <property type="match status" value="1"/>
</dbReference>
<keyword evidence="1" id="KW-0805">Transcription regulation</keyword>
<keyword evidence="7" id="KW-1185">Reference proteome</keyword>
<evidence type="ECO:0000256" key="3">
    <source>
        <dbReference type="ARBA" id="ARBA00023125"/>
    </source>
</evidence>
<dbReference type="SUPFAM" id="SSF88946">
    <property type="entry name" value="Sigma2 domain of RNA polymerase sigma factors"/>
    <property type="match status" value="1"/>
</dbReference>
<evidence type="ECO:0000256" key="4">
    <source>
        <dbReference type="ARBA" id="ARBA00023163"/>
    </source>
</evidence>
<dbReference type="PRINTS" id="PR00046">
    <property type="entry name" value="SIGMA70FCT"/>
</dbReference>
<comment type="caution">
    <text evidence="6">The sequence shown here is derived from an EMBL/GenBank/DDBJ whole genome shotgun (WGS) entry which is preliminary data.</text>
</comment>
<evidence type="ECO:0000256" key="2">
    <source>
        <dbReference type="ARBA" id="ARBA00023082"/>
    </source>
</evidence>
<dbReference type="PROSITE" id="PS00715">
    <property type="entry name" value="SIGMA70_1"/>
    <property type="match status" value="1"/>
</dbReference>
<dbReference type="RefSeq" id="WP_323355897.1">
    <property type="nucleotide sequence ID" value="NZ_JAYGHY010000008.1"/>
</dbReference>
<evidence type="ECO:0000313" key="6">
    <source>
        <dbReference type="EMBL" id="MEA5441786.1"/>
    </source>
</evidence>
<evidence type="ECO:0000313" key="7">
    <source>
        <dbReference type="Proteomes" id="UP001302329"/>
    </source>
</evidence>
<keyword evidence="3" id="KW-0238">DNA-binding</keyword>
<dbReference type="InterPro" id="IPR009042">
    <property type="entry name" value="RNA_pol_sigma70_r1_2"/>
</dbReference>
<dbReference type="InterPro" id="IPR014284">
    <property type="entry name" value="RNA_pol_sigma-70_dom"/>
</dbReference>
<proteinExistence type="predicted"/>
<dbReference type="InterPro" id="IPR007627">
    <property type="entry name" value="RNA_pol_sigma70_r2"/>
</dbReference>
<dbReference type="SUPFAM" id="SSF88659">
    <property type="entry name" value="Sigma3 and sigma4 domains of RNA polymerase sigma factors"/>
    <property type="match status" value="2"/>
</dbReference>